<evidence type="ECO:0000313" key="3">
    <source>
        <dbReference type="Proteomes" id="UP000001735"/>
    </source>
</evidence>
<evidence type="ECO:0000256" key="1">
    <source>
        <dbReference type="SAM" id="Phobius"/>
    </source>
</evidence>
<dbReference type="AlphaFoldDB" id="B5Z9F7"/>
<dbReference type="Proteomes" id="UP000001735">
    <property type="component" value="Chromosome"/>
</dbReference>
<gene>
    <name evidence="2" type="ordered locus">HPG27_1464</name>
</gene>
<keyword evidence="1" id="KW-0472">Membrane</keyword>
<dbReference type="HOGENOM" id="CLU_3026096_0_0_7"/>
<keyword evidence="3" id="KW-1185">Reference proteome</keyword>
<organism evidence="2 3">
    <name type="scientific">Helicobacter pylori (strain G27)</name>
    <dbReference type="NCBI Taxonomy" id="563041"/>
    <lineage>
        <taxon>Bacteria</taxon>
        <taxon>Pseudomonadati</taxon>
        <taxon>Campylobacterota</taxon>
        <taxon>Epsilonproteobacteria</taxon>
        <taxon>Campylobacterales</taxon>
        <taxon>Helicobacteraceae</taxon>
        <taxon>Helicobacter</taxon>
    </lineage>
</organism>
<keyword evidence="1" id="KW-1133">Transmembrane helix</keyword>
<proteinExistence type="predicted"/>
<feature type="transmembrane region" description="Helical" evidence="1">
    <location>
        <begin position="24"/>
        <end position="44"/>
    </location>
</feature>
<accession>B5Z9F7</accession>
<protein>
    <submittedName>
        <fullName evidence="2">Uncharacterized protein</fullName>
    </submittedName>
</protein>
<evidence type="ECO:0000313" key="2">
    <source>
        <dbReference type="EMBL" id="ACI28206.1"/>
    </source>
</evidence>
<dbReference type="EMBL" id="CP001173">
    <property type="protein sequence ID" value="ACI28206.1"/>
    <property type="molecule type" value="Genomic_DNA"/>
</dbReference>
<dbReference type="KEGG" id="hpg:HPG27_1464"/>
<name>B5Z9F7_HELPG</name>
<keyword evidence="1" id="KW-0812">Transmembrane</keyword>
<sequence>MKQNFKKGGFNCFFIILCKIHERFLFLLMFHSLIVFNCFLGILFKNVNIMLRNHI</sequence>
<reference evidence="2 3" key="1">
    <citation type="journal article" date="2009" name="J. Bacteriol.">
        <title>The complete genome sequence of Helicobacter pylori strain G27.</title>
        <authorList>
            <person name="Baltrus D.A."/>
            <person name="Amieva M.R."/>
            <person name="Covacci A."/>
            <person name="Lowe T.M."/>
            <person name="Merrell D.S."/>
            <person name="Ottemann K.M."/>
            <person name="Stein M."/>
            <person name="Salama N.R."/>
            <person name="Guillemin K."/>
        </authorList>
    </citation>
    <scope>NUCLEOTIDE SEQUENCE [LARGE SCALE GENOMIC DNA]</scope>
    <source>
        <strain evidence="2 3">G27</strain>
    </source>
</reference>